<dbReference type="RefSeq" id="WP_117531955.1">
    <property type="nucleotide sequence ID" value="NZ_QUSM01000003.1"/>
</dbReference>
<organism evidence="10 11">
    <name type="scientific">Anaerofustis stercorihominis</name>
    <dbReference type="NCBI Taxonomy" id="214853"/>
    <lineage>
        <taxon>Bacteria</taxon>
        <taxon>Bacillati</taxon>
        <taxon>Bacillota</taxon>
        <taxon>Clostridia</taxon>
        <taxon>Eubacteriales</taxon>
        <taxon>Eubacteriaceae</taxon>
        <taxon>Anaerofustis</taxon>
    </lineage>
</organism>
<evidence type="ECO:0000256" key="6">
    <source>
        <dbReference type="ARBA" id="ARBA00023136"/>
    </source>
</evidence>
<comment type="caution">
    <text evidence="10">The sequence shown here is derived from an EMBL/GenBank/DDBJ whole genome shotgun (WGS) entry which is preliminary data.</text>
</comment>
<evidence type="ECO:0000256" key="7">
    <source>
        <dbReference type="ARBA" id="ARBA00023306"/>
    </source>
</evidence>
<dbReference type="EMBL" id="QUSM01000003">
    <property type="protein sequence ID" value="RGD74106.1"/>
    <property type="molecule type" value="Genomic_DNA"/>
</dbReference>
<dbReference type="PROSITE" id="PS51779">
    <property type="entry name" value="POTRA"/>
    <property type="match status" value="1"/>
</dbReference>
<dbReference type="Gene3D" id="3.10.20.310">
    <property type="entry name" value="membrane protein fhac"/>
    <property type="match status" value="1"/>
</dbReference>
<evidence type="ECO:0000256" key="5">
    <source>
        <dbReference type="ARBA" id="ARBA00022989"/>
    </source>
</evidence>
<dbReference type="GO" id="GO:0051301">
    <property type="term" value="P:cell division"/>
    <property type="evidence" value="ECO:0007669"/>
    <property type="project" value="UniProtKB-KW"/>
</dbReference>
<proteinExistence type="predicted"/>
<reference evidence="10 11" key="1">
    <citation type="submission" date="2018-08" db="EMBL/GenBank/DDBJ databases">
        <title>A genome reference for cultivated species of the human gut microbiota.</title>
        <authorList>
            <person name="Zou Y."/>
            <person name="Xue W."/>
            <person name="Luo G."/>
        </authorList>
    </citation>
    <scope>NUCLEOTIDE SEQUENCE [LARGE SCALE GENOMIC DNA]</scope>
    <source>
        <strain evidence="10 11">AM25-6</strain>
    </source>
</reference>
<evidence type="ECO:0000256" key="2">
    <source>
        <dbReference type="ARBA" id="ARBA00022475"/>
    </source>
</evidence>
<dbReference type="Proteomes" id="UP000261212">
    <property type="component" value="Unassembled WGS sequence"/>
</dbReference>
<evidence type="ECO:0000313" key="11">
    <source>
        <dbReference type="Proteomes" id="UP000261212"/>
    </source>
</evidence>
<evidence type="ECO:0000256" key="3">
    <source>
        <dbReference type="ARBA" id="ARBA00022618"/>
    </source>
</evidence>
<dbReference type="PANTHER" id="PTHR37820:SF1">
    <property type="entry name" value="CELL DIVISION PROTEIN FTSQ"/>
    <property type="match status" value="1"/>
</dbReference>
<keyword evidence="3" id="KW-0132">Cell division</keyword>
<gene>
    <name evidence="10" type="ORF">DW687_04885</name>
</gene>
<keyword evidence="7" id="KW-0131">Cell cycle</keyword>
<dbReference type="InterPro" id="IPR034746">
    <property type="entry name" value="POTRA"/>
</dbReference>
<evidence type="ECO:0000256" key="8">
    <source>
        <dbReference type="SAM" id="Phobius"/>
    </source>
</evidence>
<dbReference type="AlphaFoldDB" id="A0A3E3DYF0"/>
<feature type="domain" description="POTRA" evidence="9">
    <location>
        <begin position="52"/>
        <end position="120"/>
    </location>
</feature>
<dbReference type="InterPro" id="IPR013685">
    <property type="entry name" value="POTRA_FtsQ_type"/>
</dbReference>
<evidence type="ECO:0000259" key="9">
    <source>
        <dbReference type="PROSITE" id="PS51779"/>
    </source>
</evidence>
<keyword evidence="6 8" id="KW-0472">Membrane</keyword>
<dbReference type="Pfam" id="PF08478">
    <property type="entry name" value="POTRA_1"/>
    <property type="match status" value="1"/>
</dbReference>
<evidence type="ECO:0000256" key="4">
    <source>
        <dbReference type="ARBA" id="ARBA00022692"/>
    </source>
</evidence>
<evidence type="ECO:0000313" key="10">
    <source>
        <dbReference type="EMBL" id="RGD74106.1"/>
    </source>
</evidence>
<keyword evidence="4 8" id="KW-0812">Transmembrane</keyword>
<comment type="subcellular location">
    <subcellularLocation>
        <location evidence="1">Membrane</location>
    </subcellularLocation>
</comment>
<sequence>MGKSYYEAHTYRPRKKRRKKRRRFFNPKSLLIIFIFIIIIVGALFVTSSDIFNIENVEVENNQISNKQEIIARSGIIEGENIYSFSAGKAEDEIERITIVKKAKIHRKFPSTVVIEIEERSPYFILQEEKTFYDVDDEGKVISSSDTLTRYDVPIVTGIKIKDLEEGKKLFDLNDVQVQTLKQVFEFLKENEMLKKVSQFYADGSGKYNLYFENGSVLQFSNFSAFSYHKSFVLYFIKNMDMKQKVELIQGVNPIYSKI</sequence>
<accession>A0A3E3DYF0</accession>
<name>A0A3E3DYF0_9FIRM</name>
<protein>
    <recommendedName>
        <fullName evidence="9">POTRA domain-containing protein</fullName>
    </recommendedName>
</protein>
<dbReference type="PANTHER" id="PTHR37820">
    <property type="entry name" value="CELL DIVISION PROTEIN DIVIB"/>
    <property type="match status" value="1"/>
</dbReference>
<dbReference type="InterPro" id="IPR050487">
    <property type="entry name" value="FtsQ_DivIB"/>
</dbReference>
<keyword evidence="5 8" id="KW-1133">Transmembrane helix</keyword>
<dbReference type="GO" id="GO:0005886">
    <property type="term" value="C:plasma membrane"/>
    <property type="evidence" value="ECO:0007669"/>
    <property type="project" value="TreeGrafter"/>
</dbReference>
<feature type="transmembrane region" description="Helical" evidence="8">
    <location>
        <begin position="24"/>
        <end position="46"/>
    </location>
</feature>
<keyword evidence="2" id="KW-1003">Cell membrane</keyword>
<evidence type="ECO:0000256" key="1">
    <source>
        <dbReference type="ARBA" id="ARBA00004370"/>
    </source>
</evidence>